<protein>
    <submittedName>
        <fullName evidence="1">Uncharacterized protein</fullName>
    </submittedName>
</protein>
<accession>A0A2P2QTZ9</accession>
<proteinExistence type="predicted"/>
<reference evidence="1" key="1">
    <citation type="submission" date="2018-02" db="EMBL/GenBank/DDBJ databases">
        <title>Rhizophora mucronata_Transcriptome.</title>
        <authorList>
            <person name="Meera S.P."/>
            <person name="Sreeshan A."/>
            <person name="Augustine A."/>
        </authorList>
    </citation>
    <scope>NUCLEOTIDE SEQUENCE</scope>
    <source>
        <tissue evidence="1">Leaf</tissue>
    </source>
</reference>
<evidence type="ECO:0000313" key="1">
    <source>
        <dbReference type="EMBL" id="MBX70457.1"/>
    </source>
</evidence>
<dbReference type="AlphaFoldDB" id="A0A2P2QTZ9"/>
<sequence>MRSRLVREGRPWVAIPGKPQVLDHGTVKRRS</sequence>
<dbReference type="EMBL" id="GGEC01089973">
    <property type="protein sequence ID" value="MBX70457.1"/>
    <property type="molecule type" value="Transcribed_RNA"/>
</dbReference>
<organism evidence="1">
    <name type="scientific">Rhizophora mucronata</name>
    <name type="common">Asiatic mangrove</name>
    <dbReference type="NCBI Taxonomy" id="61149"/>
    <lineage>
        <taxon>Eukaryota</taxon>
        <taxon>Viridiplantae</taxon>
        <taxon>Streptophyta</taxon>
        <taxon>Embryophyta</taxon>
        <taxon>Tracheophyta</taxon>
        <taxon>Spermatophyta</taxon>
        <taxon>Magnoliopsida</taxon>
        <taxon>eudicotyledons</taxon>
        <taxon>Gunneridae</taxon>
        <taxon>Pentapetalae</taxon>
        <taxon>rosids</taxon>
        <taxon>fabids</taxon>
        <taxon>Malpighiales</taxon>
        <taxon>Rhizophoraceae</taxon>
        <taxon>Rhizophora</taxon>
    </lineage>
</organism>
<name>A0A2P2QTZ9_RHIMU</name>